<reference evidence="3 4" key="1">
    <citation type="submission" date="2021-01" db="EMBL/GenBank/DDBJ databases">
        <title>Whole genome shotgun sequence of Planotetraspora mira NBRC 15435.</title>
        <authorList>
            <person name="Komaki H."/>
            <person name="Tamura T."/>
        </authorList>
    </citation>
    <scope>NUCLEOTIDE SEQUENCE [LARGE SCALE GENOMIC DNA]</scope>
    <source>
        <strain evidence="3 4">NBRC 15435</strain>
    </source>
</reference>
<evidence type="ECO:0000313" key="4">
    <source>
        <dbReference type="Proteomes" id="UP000650628"/>
    </source>
</evidence>
<keyword evidence="4" id="KW-1185">Reference proteome</keyword>
<dbReference type="AlphaFoldDB" id="A0A8J3TPN1"/>
<dbReference type="Gene3D" id="3.40.710.10">
    <property type="entry name" value="DD-peptidase/beta-lactamase superfamily"/>
    <property type="match status" value="1"/>
</dbReference>
<dbReference type="GO" id="GO:0046677">
    <property type="term" value="P:response to antibiotic"/>
    <property type="evidence" value="ECO:0007669"/>
    <property type="project" value="InterPro"/>
</dbReference>
<dbReference type="InterPro" id="IPR012338">
    <property type="entry name" value="Beta-lactam/transpept-like"/>
</dbReference>
<evidence type="ECO:0000259" key="2">
    <source>
        <dbReference type="Pfam" id="PF13354"/>
    </source>
</evidence>
<dbReference type="EMBL" id="BOOO01000013">
    <property type="protein sequence ID" value="GII29082.1"/>
    <property type="molecule type" value="Genomic_DNA"/>
</dbReference>
<dbReference type="Proteomes" id="UP000650628">
    <property type="component" value="Unassembled WGS sequence"/>
</dbReference>
<dbReference type="GO" id="GO:0008800">
    <property type="term" value="F:beta-lactamase activity"/>
    <property type="evidence" value="ECO:0007669"/>
    <property type="project" value="InterPro"/>
</dbReference>
<gene>
    <name evidence="3" type="ORF">Pmi06nite_25240</name>
</gene>
<proteinExistence type="predicted"/>
<dbReference type="PANTHER" id="PTHR35333">
    <property type="entry name" value="BETA-LACTAMASE"/>
    <property type="match status" value="1"/>
</dbReference>
<organism evidence="3 4">
    <name type="scientific">Planotetraspora mira</name>
    <dbReference type="NCBI Taxonomy" id="58121"/>
    <lineage>
        <taxon>Bacteria</taxon>
        <taxon>Bacillati</taxon>
        <taxon>Actinomycetota</taxon>
        <taxon>Actinomycetes</taxon>
        <taxon>Streptosporangiales</taxon>
        <taxon>Streptosporangiaceae</taxon>
        <taxon>Planotetraspora</taxon>
    </lineage>
</organism>
<evidence type="ECO:0000313" key="3">
    <source>
        <dbReference type="EMBL" id="GII29082.1"/>
    </source>
</evidence>
<dbReference type="Pfam" id="PF13354">
    <property type="entry name" value="Beta-lactamase2"/>
    <property type="match status" value="1"/>
</dbReference>
<sequence length="348" mass="36995">MTFRRPRDAPGAALRPVPKHQGVLRAGVAVLAVTALIGGVSWSTTARSGAAHVASPSATIKAVVPVPPPTPTPTPTPSPTPTPTPKPVFSKSARKDLTRRVGSYLKGRSGQLSVQIQDLSTGLSYGYNADMRHATASIVKVDILVTLLLRAQREKRGLSRDERALATRMITESDNNAADALWYRVGGSYGVAAANKKLKLRHTTVGPAGYWGATLTDVADQIRLLKSLTSKKSPLTAKNRRYALGLMGDVVSSQDWGVSAAAGRKDTTALKNGWLPRKIDGDLWTINSIGRVQGDDHDYLIAVLSSRTRSMGDGIATVEHVAEMVRKALSKAISTSTTSTTSSTPKNA</sequence>
<dbReference type="PANTHER" id="PTHR35333:SF3">
    <property type="entry name" value="BETA-LACTAMASE-TYPE TRANSPEPTIDASE FOLD CONTAINING PROTEIN"/>
    <property type="match status" value="1"/>
</dbReference>
<name>A0A8J3TPN1_9ACTN</name>
<comment type="caution">
    <text evidence="3">The sequence shown here is derived from an EMBL/GenBank/DDBJ whole genome shotgun (WGS) entry which is preliminary data.</text>
</comment>
<feature type="domain" description="Beta-lactamase class A catalytic" evidence="2">
    <location>
        <begin position="163"/>
        <end position="304"/>
    </location>
</feature>
<protein>
    <recommendedName>
        <fullName evidence="2">Beta-lactamase class A catalytic domain-containing protein</fullName>
    </recommendedName>
</protein>
<feature type="compositionally biased region" description="Pro residues" evidence="1">
    <location>
        <begin position="65"/>
        <end position="86"/>
    </location>
</feature>
<dbReference type="SUPFAM" id="SSF56601">
    <property type="entry name" value="beta-lactamase/transpeptidase-like"/>
    <property type="match status" value="1"/>
</dbReference>
<evidence type="ECO:0000256" key="1">
    <source>
        <dbReference type="SAM" id="MobiDB-lite"/>
    </source>
</evidence>
<dbReference type="GO" id="GO:0030655">
    <property type="term" value="P:beta-lactam antibiotic catabolic process"/>
    <property type="evidence" value="ECO:0007669"/>
    <property type="project" value="InterPro"/>
</dbReference>
<dbReference type="InterPro" id="IPR045155">
    <property type="entry name" value="Beta-lactam_cat"/>
</dbReference>
<dbReference type="InterPro" id="IPR000871">
    <property type="entry name" value="Beta-lactam_class-A"/>
</dbReference>
<dbReference type="RefSeq" id="WP_203953079.1">
    <property type="nucleotide sequence ID" value="NZ_BOOO01000013.1"/>
</dbReference>
<feature type="region of interest" description="Disordered" evidence="1">
    <location>
        <begin position="62"/>
        <end position="93"/>
    </location>
</feature>
<accession>A0A8J3TPN1</accession>